<accession>A0A0B6D8M0</accession>
<dbReference type="KEGG" id="fpz:LA55_626"/>
<dbReference type="RefSeq" id="WP_044525846.1">
    <property type="nucleotide sequence ID" value="NZ_CP009440.1"/>
</dbReference>
<evidence type="ECO:0000313" key="2">
    <source>
        <dbReference type="EMBL" id="AJI53958.1"/>
    </source>
</evidence>
<evidence type="ECO:0000313" key="3">
    <source>
        <dbReference type="Proteomes" id="UP000031830"/>
    </source>
</evidence>
<feature type="signal peptide" evidence="1">
    <location>
        <begin position="1"/>
        <end position="21"/>
    </location>
</feature>
<name>A0A0B6D8M0_9GAMM</name>
<gene>
    <name evidence="2" type="ORF">LA55_626</name>
</gene>
<sequence>MKKILLSSLFLSLGVCSLSYADDTGTSVCPADLKYQTINMRDMAFEYSQYKDHICAVLSVDISKNSDWQKDGSGWFAAGFGAETMKGSNMFIFVPEKLQEGIKYDVYANIGGAYGPTKPLDTKPTTGQIKLLSSSLGKVEFAIYPQKISGLSNSGKIDMIFSHSKAGVYKFAPGHIAAYDDKAMNLK</sequence>
<dbReference type="EMBL" id="CP009440">
    <property type="protein sequence ID" value="AJI53958.1"/>
    <property type="molecule type" value="Genomic_DNA"/>
</dbReference>
<protein>
    <submittedName>
        <fullName evidence="2">Uncharacterized protein</fullName>
    </submittedName>
</protein>
<dbReference type="STRING" id="28110.KU46_1151"/>
<evidence type="ECO:0000256" key="1">
    <source>
        <dbReference type="SAM" id="SignalP"/>
    </source>
</evidence>
<dbReference type="AlphaFoldDB" id="A0A0B6D8M0"/>
<dbReference type="OrthoDB" id="5605567at2"/>
<organism evidence="2 3">
    <name type="scientific">Francisella philomiragia</name>
    <dbReference type="NCBI Taxonomy" id="28110"/>
    <lineage>
        <taxon>Bacteria</taxon>
        <taxon>Pseudomonadati</taxon>
        <taxon>Pseudomonadota</taxon>
        <taxon>Gammaproteobacteria</taxon>
        <taxon>Thiotrichales</taxon>
        <taxon>Francisellaceae</taxon>
        <taxon>Francisella</taxon>
    </lineage>
</organism>
<dbReference type="Proteomes" id="UP000031830">
    <property type="component" value="Chromosome"/>
</dbReference>
<proteinExistence type="predicted"/>
<reference evidence="2 3" key="1">
    <citation type="journal article" date="2015" name="Genome Announc.">
        <title>Genome sequencing of 18 francisella strains to aid in assay development and testing.</title>
        <authorList>
            <person name="Johnson S.L."/>
            <person name="Daligault H.E."/>
            <person name="Davenport K.W."/>
            <person name="Coyne S.R."/>
            <person name="Frey K.G."/>
            <person name="Koroleva G.I."/>
            <person name="Broomall S.M."/>
            <person name="Bishop-Lilly K.A."/>
            <person name="Bruce D.C."/>
            <person name="Chertkov O."/>
            <person name="Freitas T."/>
            <person name="Jaissle J."/>
            <person name="Ladner J.T."/>
            <person name="Rosenzweig C.N."/>
            <person name="Gibbons H.S."/>
            <person name="Palacios G.F."/>
            <person name="Redden C.L."/>
            <person name="Xu Y."/>
            <person name="Minogue T.D."/>
            <person name="Chain P.S."/>
        </authorList>
    </citation>
    <scope>NUCLEOTIDE SEQUENCE [LARGE SCALE GENOMIC DNA]</scope>
    <source>
        <strain evidence="2 3">GA01-2794</strain>
    </source>
</reference>
<feature type="chain" id="PRO_5002120300" evidence="1">
    <location>
        <begin position="22"/>
        <end position="187"/>
    </location>
</feature>
<keyword evidence="1" id="KW-0732">Signal</keyword>